<name>A0A166JJD8_9AGAM</name>
<gene>
    <name evidence="1" type="ORF">FIBSPDRAFT_891526</name>
</gene>
<dbReference type="EMBL" id="KV417551">
    <property type="protein sequence ID" value="KZP20924.1"/>
    <property type="molecule type" value="Genomic_DNA"/>
</dbReference>
<proteinExistence type="predicted"/>
<dbReference type="Proteomes" id="UP000076532">
    <property type="component" value="Unassembled WGS sequence"/>
</dbReference>
<keyword evidence="2" id="KW-1185">Reference proteome</keyword>
<dbReference type="AlphaFoldDB" id="A0A166JJD8"/>
<sequence length="481" mass="54296">MTCLSSLNQSGCCYAFYVQPALCVWRNLQAGHMITTTAIGFRSNDCTFRIAQAPLYLRLSYWTYIIWYDISLPSNFNKTFQSPNDEEWRKLQAKGRKPMRTPDAESTYHVSPATWIERSPIGPPFILLNDISKMSQISCLVSGTKIAFFGPNMSEKWYGRKIFDFGVRIMIWPPKNHKNRLASLLSACGEYRDREIDTTPSSRGTASMSLGVVTGVAAVPGDDKHACSLLLTASSTFQYNRLLGCTKNLKKITHCNDKFLQESVNSQNCTNRTISRVSHGRAIVRATPDYTLHQPALNLVIYMSGRLCGVIFFPDGMSGFAHGPQAHIKVHGRSLMLYNAIYLCNEFATATRGFVLTLRLFLLGQSNSRRETFRLSHNFSLLQFVAEAIVPMFHGHQMAVDSGDKNLESNVSLMVPLLFKPEALRKIYYTLITPPRTRSDSEQVELLLERDLRTHDLRFGSHSMSLMPGTRSITRFLLGIK</sequence>
<accession>A0A166JJD8</accession>
<evidence type="ECO:0000313" key="2">
    <source>
        <dbReference type="Proteomes" id="UP000076532"/>
    </source>
</evidence>
<reference evidence="1 2" key="1">
    <citation type="journal article" date="2016" name="Mol. Biol. Evol.">
        <title>Comparative Genomics of Early-Diverging Mushroom-Forming Fungi Provides Insights into the Origins of Lignocellulose Decay Capabilities.</title>
        <authorList>
            <person name="Nagy L.G."/>
            <person name="Riley R."/>
            <person name="Tritt A."/>
            <person name="Adam C."/>
            <person name="Daum C."/>
            <person name="Floudas D."/>
            <person name="Sun H."/>
            <person name="Yadav J.S."/>
            <person name="Pangilinan J."/>
            <person name="Larsson K.H."/>
            <person name="Matsuura K."/>
            <person name="Barry K."/>
            <person name="Labutti K."/>
            <person name="Kuo R."/>
            <person name="Ohm R.A."/>
            <person name="Bhattacharya S.S."/>
            <person name="Shirouzu T."/>
            <person name="Yoshinaga Y."/>
            <person name="Martin F.M."/>
            <person name="Grigoriev I.V."/>
            <person name="Hibbett D.S."/>
        </authorList>
    </citation>
    <scope>NUCLEOTIDE SEQUENCE [LARGE SCALE GENOMIC DNA]</scope>
    <source>
        <strain evidence="1 2">CBS 109695</strain>
    </source>
</reference>
<evidence type="ECO:0000313" key="1">
    <source>
        <dbReference type="EMBL" id="KZP20924.1"/>
    </source>
</evidence>
<organism evidence="1 2">
    <name type="scientific">Athelia psychrophila</name>
    <dbReference type="NCBI Taxonomy" id="1759441"/>
    <lineage>
        <taxon>Eukaryota</taxon>
        <taxon>Fungi</taxon>
        <taxon>Dikarya</taxon>
        <taxon>Basidiomycota</taxon>
        <taxon>Agaricomycotina</taxon>
        <taxon>Agaricomycetes</taxon>
        <taxon>Agaricomycetidae</taxon>
        <taxon>Atheliales</taxon>
        <taxon>Atheliaceae</taxon>
        <taxon>Athelia</taxon>
    </lineage>
</organism>
<protein>
    <submittedName>
        <fullName evidence="1">Uncharacterized protein</fullName>
    </submittedName>
</protein>